<comment type="pathway">
    <text evidence="4">Cofactor biosynthesis; adenosylcobalamin biosynthesis; adenosylcobalamin from cob(II)yrinate a,c-diamide: step 2/7.</text>
</comment>
<keyword evidence="2 4" id="KW-0547">Nucleotide-binding</keyword>
<dbReference type="NCBIfam" id="TIGR00636">
    <property type="entry name" value="PduO_Nterm"/>
    <property type="match status" value="1"/>
</dbReference>
<dbReference type="EMBL" id="QNRK01000020">
    <property type="protein sequence ID" value="RBP09926.1"/>
    <property type="molecule type" value="Genomic_DNA"/>
</dbReference>
<reference evidence="6 7" key="1">
    <citation type="submission" date="2018-06" db="EMBL/GenBank/DDBJ databases">
        <title>Genomic Encyclopedia of Type Strains, Phase IV (KMG-IV): sequencing the most valuable type-strain genomes for metagenomic binning, comparative biology and taxonomic classification.</title>
        <authorList>
            <person name="Goeker M."/>
        </authorList>
    </citation>
    <scope>NUCLEOTIDE SEQUENCE [LARGE SCALE GENOMIC DNA]</scope>
    <source>
        <strain evidence="6 7">DSM 24875</strain>
    </source>
</reference>
<sequence length="195" mass="21371">MTTRDAGSDKRTRVVTRLGDAGQTQVGKGRMLKCAPRVEAYGAVDEANSVIGVLRTAVQKDERLGGWLRLVQIDLFDIGADLSMPGDAGALLRFRPEPVARIEAQLDELNAAQPRIANFLLPTGADMAGAYAHLARAVTRRAERRVVALAQIAGEEVNPEIPRYLNRLSDFLFIMARHLNDDGAKDDVWAPRGQR</sequence>
<dbReference type="Proteomes" id="UP000253529">
    <property type="component" value="Unassembled WGS sequence"/>
</dbReference>
<evidence type="ECO:0000259" key="5">
    <source>
        <dbReference type="Pfam" id="PF01923"/>
    </source>
</evidence>
<dbReference type="RefSeq" id="WP_113890660.1">
    <property type="nucleotide sequence ID" value="NZ_QNRK01000020.1"/>
</dbReference>
<comment type="catalytic activity">
    <reaction evidence="4">
        <text>2 cob(II)yrinate a,c diamide + reduced [electron-transfer flavoprotein] + 2 ATP = 2 adenosylcob(III)yrinate a,c-diamide + 2 triphosphate + oxidized [electron-transfer flavoprotein] + 3 H(+)</text>
        <dbReference type="Rhea" id="RHEA:11528"/>
        <dbReference type="Rhea" id="RHEA-COMP:10685"/>
        <dbReference type="Rhea" id="RHEA-COMP:10686"/>
        <dbReference type="ChEBI" id="CHEBI:15378"/>
        <dbReference type="ChEBI" id="CHEBI:18036"/>
        <dbReference type="ChEBI" id="CHEBI:30616"/>
        <dbReference type="ChEBI" id="CHEBI:57692"/>
        <dbReference type="ChEBI" id="CHEBI:58307"/>
        <dbReference type="ChEBI" id="CHEBI:58503"/>
        <dbReference type="ChEBI" id="CHEBI:58537"/>
        <dbReference type="EC" id="2.5.1.17"/>
    </reaction>
</comment>
<evidence type="ECO:0000256" key="4">
    <source>
        <dbReference type="RuleBase" id="RU366026"/>
    </source>
</evidence>
<evidence type="ECO:0000313" key="7">
    <source>
        <dbReference type="Proteomes" id="UP000253529"/>
    </source>
</evidence>
<comment type="catalytic activity">
    <reaction evidence="4">
        <text>2 cob(II)alamin + reduced [electron-transfer flavoprotein] + 2 ATP = 2 adenosylcob(III)alamin + 2 triphosphate + oxidized [electron-transfer flavoprotein] + 3 H(+)</text>
        <dbReference type="Rhea" id="RHEA:28671"/>
        <dbReference type="Rhea" id="RHEA-COMP:10685"/>
        <dbReference type="Rhea" id="RHEA-COMP:10686"/>
        <dbReference type="ChEBI" id="CHEBI:15378"/>
        <dbReference type="ChEBI" id="CHEBI:16304"/>
        <dbReference type="ChEBI" id="CHEBI:18036"/>
        <dbReference type="ChEBI" id="CHEBI:18408"/>
        <dbReference type="ChEBI" id="CHEBI:30616"/>
        <dbReference type="ChEBI" id="CHEBI:57692"/>
        <dbReference type="ChEBI" id="CHEBI:58307"/>
        <dbReference type="EC" id="2.5.1.17"/>
    </reaction>
</comment>
<keyword evidence="7" id="KW-1185">Reference proteome</keyword>
<gene>
    <name evidence="6" type="ORF">DFR50_120127</name>
</gene>
<keyword evidence="4" id="KW-0169">Cobalamin biosynthesis</keyword>
<dbReference type="GO" id="GO:0009236">
    <property type="term" value="P:cobalamin biosynthetic process"/>
    <property type="evidence" value="ECO:0007669"/>
    <property type="project" value="UniProtKB-UniRule"/>
</dbReference>
<evidence type="ECO:0000256" key="1">
    <source>
        <dbReference type="ARBA" id="ARBA00022679"/>
    </source>
</evidence>
<accession>A0A366F709</accession>
<dbReference type="SUPFAM" id="SSF89028">
    <property type="entry name" value="Cobalamin adenosyltransferase-like"/>
    <property type="match status" value="1"/>
</dbReference>
<comment type="caution">
    <text evidence="6">The sequence shown here is derived from an EMBL/GenBank/DDBJ whole genome shotgun (WGS) entry which is preliminary data.</text>
</comment>
<evidence type="ECO:0000313" key="6">
    <source>
        <dbReference type="EMBL" id="RBP09926.1"/>
    </source>
</evidence>
<dbReference type="OrthoDB" id="9778896at2"/>
<dbReference type="InterPro" id="IPR036451">
    <property type="entry name" value="CblAdoTrfase-like_sf"/>
</dbReference>
<dbReference type="PANTHER" id="PTHR12213">
    <property type="entry name" value="CORRINOID ADENOSYLTRANSFERASE"/>
    <property type="match status" value="1"/>
</dbReference>
<evidence type="ECO:0000256" key="3">
    <source>
        <dbReference type="ARBA" id="ARBA00022840"/>
    </source>
</evidence>
<comment type="similarity">
    <text evidence="4">Belongs to the Cob(I)alamin adenosyltransferase family.</text>
</comment>
<dbReference type="PANTHER" id="PTHR12213:SF0">
    <property type="entry name" value="CORRINOID ADENOSYLTRANSFERASE MMAB"/>
    <property type="match status" value="1"/>
</dbReference>
<dbReference type="GO" id="GO:0008817">
    <property type="term" value="F:corrinoid adenosyltransferase activity"/>
    <property type="evidence" value="ECO:0007669"/>
    <property type="project" value="UniProtKB-UniRule"/>
</dbReference>
<dbReference type="EC" id="2.5.1.17" evidence="4"/>
<evidence type="ECO:0000256" key="2">
    <source>
        <dbReference type="ARBA" id="ARBA00022741"/>
    </source>
</evidence>
<organism evidence="6 7">
    <name type="scientific">Roseiarcus fermentans</name>
    <dbReference type="NCBI Taxonomy" id="1473586"/>
    <lineage>
        <taxon>Bacteria</taxon>
        <taxon>Pseudomonadati</taxon>
        <taxon>Pseudomonadota</taxon>
        <taxon>Alphaproteobacteria</taxon>
        <taxon>Hyphomicrobiales</taxon>
        <taxon>Roseiarcaceae</taxon>
        <taxon>Roseiarcus</taxon>
    </lineage>
</organism>
<protein>
    <recommendedName>
        <fullName evidence="4">Corrinoid adenosyltransferase</fullName>
        <ecNumber evidence="4">2.5.1.17</ecNumber>
    </recommendedName>
    <alternativeName>
        <fullName evidence="4">Cob(II)alamin adenosyltransferase</fullName>
    </alternativeName>
    <alternativeName>
        <fullName evidence="4">Cob(II)yrinic acid a,c-diamide adenosyltransferase</fullName>
    </alternativeName>
    <alternativeName>
        <fullName evidence="4">Cobinamide/cobalamin adenosyltransferase</fullName>
    </alternativeName>
</protein>
<dbReference type="InterPro" id="IPR029499">
    <property type="entry name" value="PduO-typ"/>
</dbReference>
<name>A0A366F709_9HYPH</name>
<dbReference type="AlphaFoldDB" id="A0A366F709"/>
<keyword evidence="3 4" id="KW-0067">ATP-binding</keyword>
<dbReference type="Gene3D" id="1.20.1200.10">
    <property type="entry name" value="Cobalamin adenosyltransferase-like"/>
    <property type="match status" value="1"/>
</dbReference>
<dbReference type="Pfam" id="PF01923">
    <property type="entry name" value="Cob_adeno_trans"/>
    <property type="match status" value="1"/>
</dbReference>
<keyword evidence="1 4" id="KW-0808">Transferase</keyword>
<dbReference type="InterPro" id="IPR016030">
    <property type="entry name" value="CblAdoTrfase-like"/>
</dbReference>
<proteinExistence type="inferred from homology"/>
<dbReference type="UniPathway" id="UPA00148">
    <property type="reaction ID" value="UER00233"/>
</dbReference>
<feature type="domain" description="Cobalamin adenosyltransferase-like" evidence="5">
    <location>
        <begin position="15"/>
        <end position="178"/>
    </location>
</feature>
<dbReference type="GO" id="GO:0005524">
    <property type="term" value="F:ATP binding"/>
    <property type="evidence" value="ECO:0007669"/>
    <property type="project" value="UniProtKB-UniRule"/>
</dbReference>